<dbReference type="RefSeq" id="WP_344437726.1">
    <property type="nucleotide sequence ID" value="NZ_BAAALF010000001.1"/>
</dbReference>
<keyword evidence="2" id="KW-1185">Reference proteome</keyword>
<gene>
    <name evidence="1" type="ORF">GCM10009665_01520</name>
</gene>
<protein>
    <submittedName>
        <fullName evidence="1">Uncharacterized protein</fullName>
    </submittedName>
</protein>
<evidence type="ECO:0000313" key="1">
    <source>
        <dbReference type="EMBL" id="GAA1215392.1"/>
    </source>
</evidence>
<dbReference type="EMBL" id="BAAALF010000001">
    <property type="protein sequence ID" value="GAA1215392.1"/>
    <property type="molecule type" value="Genomic_DNA"/>
</dbReference>
<reference evidence="2" key="1">
    <citation type="journal article" date="2019" name="Int. J. Syst. Evol. Microbiol.">
        <title>The Global Catalogue of Microorganisms (GCM) 10K type strain sequencing project: providing services to taxonomists for standard genome sequencing and annotation.</title>
        <authorList>
            <consortium name="The Broad Institute Genomics Platform"/>
            <consortium name="The Broad Institute Genome Sequencing Center for Infectious Disease"/>
            <person name="Wu L."/>
            <person name="Ma J."/>
        </authorList>
    </citation>
    <scope>NUCLEOTIDE SEQUENCE [LARGE SCALE GENOMIC DNA]</scope>
    <source>
        <strain evidence="2">JCM 13004</strain>
    </source>
</reference>
<evidence type="ECO:0000313" key="2">
    <source>
        <dbReference type="Proteomes" id="UP001500037"/>
    </source>
</evidence>
<proteinExistence type="predicted"/>
<dbReference type="Proteomes" id="UP001500037">
    <property type="component" value="Unassembled WGS sequence"/>
</dbReference>
<organism evidence="1 2">
    <name type="scientific">Kitasatospora nipponensis</name>
    <dbReference type="NCBI Taxonomy" id="258049"/>
    <lineage>
        <taxon>Bacteria</taxon>
        <taxon>Bacillati</taxon>
        <taxon>Actinomycetota</taxon>
        <taxon>Actinomycetes</taxon>
        <taxon>Kitasatosporales</taxon>
        <taxon>Streptomycetaceae</taxon>
        <taxon>Kitasatospora</taxon>
    </lineage>
</organism>
<name>A0ABP4G6G4_9ACTN</name>
<comment type="caution">
    <text evidence="1">The sequence shown here is derived from an EMBL/GenBank/DDBJ whole genome shotgun (WGS) entry which is preliminary data.</text>
</comment>
<accession>A0ABP4G6G4</accession>
<sequence length="160" mass="17762">MSTRSIIARPTPSGFAGRYVHREGAPTHRIPALLTAVRGHFGGDIQAAARFYLDDHPAGWERLGTDFRAMPGSIGPGVDQDAGHNRCFCHGTRSEDACLITQDTVDPLWHEWIYLLRHEGLQVIRTDWRKCTQADWASHLLPWSTDPNAPLPATAALTEL</sequence>